<dbReference type="GeneID" id="62194368"/>
<proteinExistence type="predicted"/>
<dbReference type="SUPFAM" id="SSF52058">
    <property type="entry name" value="L domain-like"/>
    <property type="match status" value="1"/>
</dbReference>
<protein>
    <submittedName>
        <fullName evidence="1">Uncharacterized protein</fullName>
    </submittedName>
</protein>
<dbReference type="RefSeq" id="XP_038777219.1">
    <property type="nucleotide sequence ID" value="XM_038921291.1"/>
</dbReference>
<dbReference type="KEGG" id="bnn:FOA43_000967"/>
<dbReference type="Proteomes" id="UP000662931">
    <property type="component" value="Chromosome 1"/>
</dbReference>
<evidence type="ECO:0000313" key="1">
    <source>
        <dbReference type="EMBL" id="QPG73654.1"/>
    </source>
</evidence>
<gene>
    <name evidence="1" type="ORF">FOA43_000967</name>
</gene>
<name>A0A875S2U4_EENNA</name>
<dbReference type="AlphaFoldDB" id="A0A875S2U4"/>
<keyword evidence="2" id="KW-1185">Reference proteome</keyword>
<sequence>MSSKSFPLRVIVGLPLELQSRILSLLVHDVSRSGALDKILDAIHEGPLRRVLVSLVHTITIRSTESSTVQCNLDPHINESYLSLFRRYPEITTLVILPGDSSSQDLAITHPSLFYFLATQVKYIENYDLSTVCIYQKQRFRSKLTKIHYEYDSRIYLGELTSMENLELLHCDIFSQLMVNYHSLFKWIQSAPQTNRKLRFLSVNINPTGLIGGNFDPYDSFIIQYKEFESRHKNFTSFLDFTVPYMQLLSPISSLERHLTRWRCQTVELKCSSNTEEILQDFVILQSLPSLTHLSLHFPIHPLTILSTFNLELPKLKSLILKYCNNYLSPNFVYLSQLRSFKVYQSSLTRETIQLPASLQVLELSNTRISLDLSQLPTNISDLSLLNVQNLNPTVLDLHNHTRLSKIIFQTHNKLLLKSLPSSLESLTLFNIRQLKIINASVFGHCSNLRTISIKTEAPSDFDRLVSKCIWPDSLRQLSIKVFQTAELRNLPDKLRTLSIDFPKGSTQNYLFLGFAEHEMFFRKKELLEYEINLDDPNTITLYIDRIPMSIEDVETWGDFAVPYSDDSSSDSLVITGANDFVQDNQKTTKLSVILRNQMVDLHFSILDDATELFWLRELKKKKI</sequence>
<dbReference type="EMBL" id="CP064812">
    <property type="protein sequence ID" value="QPG73654.1"/>
    <property type="molecule type" value="Genomic_DNA"/>
</dbReference>
<evidence type="ECO:0000313" key="2">
    <source>
        <dbReference type="Proteomes" id="UP000662931"/>
    </source>
</evidence>
<dbReference type="Gene3D" id="3.80.10.10">
    <property type="entry name" value="Ribonuclease Inhibitor"/>
    <property type="match status" value="1"/>
</dbReference>
<accession>A0A875S2U4</accession>
<reference evidence="1" key="1">
    <citation type="submission" date="2020-10" db="EMBL/GenBank/DDBJ databases">
        <authorList>
            <person name="Roach M.J.R."/>
        </authorList>
    </citation>
    <scope>NUCLEOTIDE SEQUENCE</scope>
    <source>
        <strain evidence="1">CBS 1945</strain>
    </source>
</reference>
<organism evidence="1 2">
    <name type="scientific">Eeniella nana</name>
    <name type="common">Yeast</name>
    <name type="synonym">Brettanomyces nanus</name>
    <dbReference type="NCBI Taxonomy" id="13502"/>
    <lineage>
        <taxon>Eukaryota</taxon>
        <taxon>Fungi</taxon>
        <taxon>Dikarya</taxon>
        <taxon>Ascomycota</taxon>
        <taxon>Saccharomycotina</taxon>
        <taxon>Pichiomycetes</taxon>
        <taxon>Pichiales</taxon>
        <taxon>Pichiaceae</taxon>
        <taxon>Brettanomyces</taxon>
    </lineage>
</organism>
<dbReference type="InterPro" id="IPR032675">
    <property type="entry name" value="LRR_dom_sf"/>
</dbReference>